<reference evidence="1" key="1">
    <citation type="submission" date="2019-06" db="EMBL/GenBank/DDBJ databases">
        <title>Complete genome sequence of Aeromonas hydrophila bacteriophage PS1.</title>
        <authorList>
            <person name="Rai S."/>
            <person name="Tyagi A."/>
            <person name="Kumar N."/>
            <person name="Singh N."/>
        </authorList>
    </citation>
    <scope>NUCLEOTIDE SEQUENCE [LARGE SCALE GENOMIC DNA]</scope>
</reference>
<gene>
    <name evidence="1" type="ORF">PS1_0019</name>
</gene>
<organism evidence="1 2">
    <name type="scientific">Aeromonas phage PS1</name>
    <dbReference type="NCBI Taxonomy" id="2591406"/>
    <lineage>
        <taxon>Viruses</taxon>
        <taxon>Duplodnaviria</taxon>
        <taxon>Heunggongvirae</taxon>
        <taxon>Uroviricota</taxon>
        <taxon>Caudoviricetes</taxon>
        <taxon>Chimalliviridae</taxon>
        <taxon>Ferozepurvirus</taxon>
        <taxon>Ferozepurvirus PS1</taxon>
    </lineage>
</organism>
<accession>A0A514TUS7</accession>
<evidence type="ECO:0000313" key="2">
    <source>
        <dbReference type="Proteomes" id="UP000317703"/>
    </source>
</evidence>
<dbReference type="EMBL" id="MN032614">
    <property type="protein sequence ID" value="QDJ96778.1"/>
    <property type="molecule type" value="Genomic_DNA"/>
</dbReference>
<protein>
    <submittedName>
        <fullName evidence="1">Uncharacterized protein</fullName>
    </submittedName>
</protein>
<proteinExistence type="predicted"/>
<name>A0A514TUS7_9CAUD</name>
<dbReference type="Proteomes" id="UP000317703">
    <property type="component" value="Segment"/>
</dbReference>
<keyword evidence="2" id="KW-1185">Reference proteome</keyword>
<sequence length="204" mass="24397">MNFDQIKKRVQLNLRNAFSVTHVKQELVNQKLIKDMRVLCEFRVECISFVLNNEEKHFIFYIDKLDGLYFTRSKEGMLDELTSRIRYYDFTFELTDDPEYRNDITGKLLESIIGREARQQMHNTFNFWKEEAQARGNNFFYTLGYKVTGYNKRTMSFTADFELNVRKEDEDEFISYRGQFVDGSAVNIKTDWNGVYVTLSDIFY</sequence>
<evidence type="ECO:0000313" key="1">
    <source>
        <dbReference type="EMBL" id="QDJ96778.1"/>
    </source>
</evidence>